<feature type="signal peptide" evidence="1">
    <location>
        <begin position="1"/>
        <end position="22"/>
    </location>
</feature>
<dbReference type="InterPro" id="IPR004658">
    <property type="entry name" value="OMP_Slp"/>
</dbReference>
<dbReference type="Proteomes" id="UP000705867">
    <property type="component" value="Unassembled WGS sequence"/>
</dbReference>
<gene>
    <name evidence="2" type="ORF">K8I29_01140</name>
</gene>
<evidence type="ECO:0000256" key="1">
    <source>
        <dbReference type="SAM" id="SignalP"/>
    </source>
</evidence>
<keyword evidence="1" id="KW-0732">Signal</keyword>
<dbReference type="GO" id="GO:0019867">
    <property type="term" value="C:outer membrane"/>
    <property type="evidence" value="ECO:0007669"/>
    <property type="project" value="InterPro"/>
</dbReference>
<proteinExistence type="predicted"/>
<reference evidence="2" key="1">
    <citation type="journal article" date="2021" name="bioRxiv">
        <title>Unraveling nitrogen, sulfur and carbon metabolic pathways and microbial community transcriptional responses to substrate deprivation and toxicity stresses in a bioreactor mimicking anoxic brackish coastal sediment conditions.</title>
        <authorList>
            <person name="Martins P.D."/>
            <person name="Echeveste M.J."/>
            <person name="Arshad A."/>
            <person name="Kurth J."/>
            <person name="Ouboter H."/>
            <person name="Jetten M.S.M."/>
            <person name="Welte C.U."/>
        </authorList>
    </citation>
    <scope>NUCLEOTIDE SEQUENCE</scope>
    <source>
        <strain evidence="2">MAG_39</strain>
    </source>
</reference>
<evidence type="ECO:0000313" key="3">
    <source>
        <dbReference type="Proteomes" id="UP000705867"/>
    </source>
</evidence>
<dbReference type="PROSITE" id="PS51257">
    <property type="entry name" value="PROKAR_LIPOPROTEIN"/>
    <property type="match status" value="1"/>
</dbReference>
<comment type="caution">
    <text evidence="2">The sequence shown here is derived from an EMBL/GenBank/DDBJ whole genome shotgun (WGS) entry which is preliminary data.</text>
</comment>
<dbReference type="EMBL" id="JAIOIV010000014">
    <property type="protein sequence ID" value="MBZ0154803.1"/>
    <property type="molecule type" value="Genomic_DNA"/>
</dbReference>
<dbReference type="PANTHER" id="PTHR37530">
    <property type="entry name" value="OUTER MEMBRANE PROTEIN SLP"/>
    <property type="match status" value="1"/>
</dbReference>
<name>A0A953M0Y6_9BACT</name>
<feature type="chain" id="PRO_5037958778" evidence="1">
    <location>
        <begin position="23"/>
        <end position="165"/>
    </location>
</feature>
<reference evidence="2" key="2">
    <citation type="submission" date="2021-08" db="EMBL/GenBank/DDBJ databases">
        <authorList>
            <person name="Dalcin Martins P."/>
        </authorList>
    </citation>
    <scope>NUCLEOTIDE SEQUENCE</scope>
    <source>
        <strain evidence="2">MAG_39</strain>
    </source>
</reference>
<dbReference type="PANTHER" id="PTHR37530:SF1">
    <property type="entry name" value="OUTER MEMBRANE PROTEIN SLP"/>
    <property type="match status" value="1"/>
</dbReference>
<accession>A0A953M0Y6</accession>
<keyword evidence="2" id="KW-0449">Lipoprotein</keyword>
<dbReference type="AlphaFoldDB" id="A0A953M0Y6"/>
<organism evidence="2 3">
    <name type="scientific">Candidatus Nitrobium versatile</name>
    <dbReference type="NCBI Taxonomy" id="2884831"/>
    <lineage>
        <taxon>Bacteria</taxon>
        <taxon>Pseudomonadati</taxon>
        <taxon>Nitrospirota</taxon>
        <taxon>Nitrospiria</taxon>
        <taxon>Nitrospirales</taxon>
        <taxon>Nitrospiraceae</taxon>
        <taxon>Candidatus Nitrobium</taxon>
    </lineage>
</organism>
<dbReference type="PIRSF" id="PIRSF004982">
    <property type="entry name" value="SlP"/>
    <property type="match status" value="1"/>
</dbReference>
<protein>
    <submittedName>
        <fullName evidence="2">Slp family lipoprotein</fullName>
    </submittedName>
</protein>
<dbReference type="Pfam" id="PF03843">
    <property type="entry name" value="Slp"/>
    <property type="match status" value="1"/>
</dbReference>
<evidence type="ECO:0000313" key="2">
    <source>
        <dbReference type="EMBL" id="MBZ0154803.1"/>
    </source>
</evidence>
<sequence>MRSIMKGIAFFVLLAVAGCAHVVSRDVREAADRSLPSRAFFADPDAYRGKVVILGGTIITTTNTKEGTTIEVLEQPLDSFERPKDGRDASFGRFIVFHPEYLDPAVHTMGKLVTVAGEVMGSKTGLIGEMEYRYPLIRSREIHLFRPSGPSPVYFGIGIGIGGSF</sequence>